<feature type="compositionally biased region" description="Polar residues" evidence="1">
    <location>
        <begin position="513"/>
        <end position="533"/>
    </location>
</feature>
<protein>
    <submittedName>
        <fullName evidence="2">Uncharacterized protein</fullName>
    </submittedName>
</protein>
<reference evidence="2 3" key="1">
    <citation type="submission" date="2022-10" db="EMBL/GenBank/DDBJ databases">
        <title>The complete genomes of actinobacterial strains from the NBC collection.</title>
        <authorList>
            <person name="Joergensen T.S."/>
            <person name="Alvarez Arevalo M."/>
            <person name="Sterndorff E.B."/>
            <person name="Faurdal D."/>
            <person name="Vuksanovic O."/>
            <person name="Mourched A.-S."/>
            <person name="Charusanti P."/>
            <person name="Shaw S."/>
            <person name="Blin K."/>
            <person name="Weber T."/>
        </authorList>
    </citation>
    <scope>NUCLEOTIDE SEQUENCE [LARGE SCALE GENOMIC DNA]</scope>
    <source>
        <strain evidence="2 3">NBC 01769</strain>
    </source>
</reference>
<dbReference type="EMBL" id="CP109114">
    <property type="protein sequence ID" value="WSC15705.1"/>
    <property type="molecule type" value="Genomic_DNA"/>
</dbReference>
<dbReference type="RefSeq" id="WP_326594601.1">
    <property type="nucleotide sequence ID" value="NZ_JBHJUX010000005.1"/>
</dbReference>
<evidence type="ECO:0000313" key="2">
    <source>
        <dbReference type="EMBL" id="WSC15705.1"/>
    </source>
</evidence>
<keyword evidence="3" id="KW-1185">Reference proteome</keyword>
<evidence type="ECO:0000313" key="3">
    <source>
        <dbReference type="Proteomes" id="UP001330827"/>
    </source>
</evidence>
<dbReference type="Proteomes" id="UP001330827">
    <property type="component" value="Chromosome"/>
</dbReference>
<name>A0ABZ1G7D0_9ACTN</name>
<proteinExistence type="predicted"/>
<gene>
    <name evidence="2" type="ORF">OIE64_24660</name>
</gene>
<feature type="region of interest" description="Disordered" evidence="1">
    <location>
        <begin position="477"/>
        <end position="587"/>
    </location>
</feature>
<accession>A0ABZ1G7D0</accession>
<evidence type="ECO:0000256" key="1">
    <source>
        <dbReference type="SAM" id="MobiDB-lite"/>
    </source>
</evidence>
<organism evidence="2 3">
    <name type="scientific">Streptomyces brevispora</name>
    <dbReference type="NCBI Taxonomy" id="887462"/>
    <lineage>
        <taxon>Bacteria</taxon>
        <taxon>Bacillati</taxon>
        <taxon>Actinomycetota</taxon>
        <taxon>Actinomycetes</taxon>
        <taxon>Kitasatosporales</taxon>
        <taxon>Streptomycetaceae</taxon>
        <taxon>Streptomyces</taxon>
    </lineage>
</organism>
<sequence>MGALAKSGESIATAAGDVHSSFGGLQAFYKAPEADQLFATTKPVADRGTSLKSDLTTITGALSTYSDDAYPLVEKLKELKREADAFVVQIRDDDKWREDGDLVDENNHRHDEVIEAWTAFQAVERACHDKIVALVGGSSLKIDDGSGKKGTYGYEAEALKHAEGLPWGDPVEESKPWYQLHEHAWDFIKGFAVDGVWGTIKGLGTLVGTDGWDSAKQAWSGLGKLATGLTISILPMGNLLWAVPEDKLPSYLRDSRRAMKETGKALLAWDQWGENPSRAAGAVTFNVITTVFTGGTGGAASGAGKAALAAKALSTAGKVGRFVDPMTYVFKGASMGLTKIGDVMAGFKGLGTTEIPPLPEGVVTLPEGGFKLADGTLHLPEGSAIPDSAFEVPSNSFKLPDGTEIPAGAIDLGDGVVRLPEGMAPPSGSLRIPEGALKLPEGTTALPESATRLTDLDGSTVYVDGPGNLLKEDGTLQQHHTAAKQESVAPGAGGPHLDMPSRVPEMAEVGAHSAQNSAGHQSPGFSAPDNATTGGRVDVTPTSGGHGGGTGPAIPHQSGNHGGGNGSGPGHGSAAGHGLPEPRDPRTYTPAERQAIMEHQVERANSDPAYRKEYYRKNGYRLSDTRADWTNLVPPQLVKMPDGTWVAKSNLAPPLHPDYLDDIPAESGRKAATPEARAKLDELAKARHDAIAADRPFHVEHGNARREYKLHRTDELRAALDEAAERHRGPHSTSTKASEMYGEEVARLHAIPELYPNAKPETLHGPANGNDQFDQVYRDGDRFIVVEAKSHVDTKLGERLVNGARYSQGSRTYFLDILDQMKKRKREFPSEGKLSTDLRDALRDGRVDYVVVRGQDNAGTYTGYSTQKFDIRELS</sequence>
<dbReference type="InterPro" id="IPR049762">
    <property type="entry name" value="PoNe_dom"/>
</dbReference>
<feature type="compositionally biased region" description="Gly residues" evidence="1">
    <location>
        <begin position="560"/>
        <end position="575"/>
    </location>
</feature>
<dbReference type="CDD" id="cd20739">
    <property type="entry name" value="PoNe_DUF637"/>
    <property type="match status" value="1"/>
</dbReference>